<protein>
    <submittedName>
        <fullName evidence="9">Uncharacterized protein</fullName>
    </submittedName>
</protein>
<dbReference type="InterPro" id="IPR040395">
    <property type="entry name" value="TTC19"/>
</dbReference>
<evidence type="ECO:0000256" key="1">
    <source>
        <dbReference type="ARBA" id="ARBA00004173"/>
    </source>
</evidence>
<keyword evidence="8" id="KW-1133">Transmembrane helix</keyword>
<keyword evidence="3" id="KW-0677">Repeat</keyword>
<evidence type="ECO:0000256" key="2">
    <source>
        <dbReference type="ARBA" id="ARBA00008219"/>
    </source>
</evidence>
<keyword evidence="4 7" id="KW-0802">TPR repeat</keyword>
<evidence type="ECO:0000256" key="5">
    <source>
        <dbReference type="ARBA" id="ARBA00022946"/>
    </source>
</evidence>
<name>A0AAU9JGQ0_9CILI</name>
<dbReference type="GO" id="GO:0034551">
    <property type="term" value="P:mitochondrial respiratory chain complex III assembly"/>
    <property type="evidence" value="ECO:0007669"/>
    <property type="project" value="InterPro"/>
</dbReference>
<dbReference type="InterPro" id="IPR019734">
    <property type="entry name" value="TPR_rpt"/>
</dbReference>
<keyword evidence="8" id="KW-0472">Membrane</keyword>
<gene>
    <name evidence="9" type="ORF">BSTOLATCC_MIC33195</name>
</gene>
<evidence type="ECO:0000256" key="8">
    <source>
        <dbReference type="SAM" id="Phobius"/>
    </source>
</evidence>
<dbReference type="AlphaFoldDB" id="A0AAU9JGQ0"/>
<feature type="transmembrane region" description="Helical" evidence="8">
    <location>
        <begin position="382"/>
        <end position="401"/>
    </location>
</feature>
<dbReference type="PROSITE" id="PS50005">
    <property type="entry name" value="TPR"/>
    <property type="match status" value="1"/>
</dbReference>
<evidence type="ECO:0000256" key="6">
    <source>
        <dbReference type="ARBA" id="ARBA00023128"/>
    </source>
</evidence>
<keyword evidence="10" id="KW-1185">Reference proteome</keyword>
<comment type="similarity">
    <text evidence="2">Belongs to the TTC19 family.</text>
</comment>
<proteinExistence type="inferred from homology"/>
<reference evidence="9" key="1">
    <citation type="submission" date="2021-09" db="EMBL/GenBank/DDBJ databases">
        <authorList>
            <consortium name="AG Swart"/>
            <person name="Singh M."/>
            <person name="Singh A."/>
            <person name="Seah K."/>
            <person name="Emmerich C."/>
        </authorList>
    </citation>
    <scope>NUCLEOTIDE SEQUENCE</scope>
    <source>
        <strain evidence="9">ATCC30299</strain>
    </source>
</reference>
<comment type="caution">
    <text evidence="9">The sequence shown here is derived from an EMBL/GenBank/DDBJ whole genome shotgun (WGS) entry which is preliminary data.</text>
</comment>
<dbReference type="Proteomes" id="UP001162131">
    <property type="component" value="Unassembled WGS sequence"/>
</dbReference>
<dbReference type="SMART" id="SM00028">
    <property type="entry name" value="TPR"/>
    <property type="match status" value="2"/>
</dbReference>
<sequence>MVESSYNSSSKIHKMIEYRTIYPLCVGLILASVIAIIILYSSEYHWVKDVKDYIIAQEINHLLRASIARGLIFGSLFSTNIAQLQLIRGVFDGSLSGTIKSNDNLADPNAVDARNPGNIDFNASGISDYVFSDTSRTLSSSTYYNQLKLLDILLNTVNPLYKGAILQLGLIMEQDHLDYRHPVQNMSYVQGSSFNFSDTCGKENVPFDPICTKTYYWLKNNPNRNATVSYEYSVIPTYLDTDFGASILVSHKDMIKDWMNPYEYYTYFITSNYGELVLALNQKDIDQIFSYNLSYNLFPDDYFLAQRAAPTLQAIINAKSTSSSVFDGLNSRYYVAVTNMNITLSTRKYPGYEDSFSAGVMISRAALFIDWYDTLDTIENTIIIQMVIFICFVFLTIIIAVRLSKSITHRVTYPLWQLEQYLLGKIKLIHTHIRFNRETNTIVKSLNLIEDIEKLIDPHYLLHPRIEERLQNLEIVEMIYTKIGNLRGIAITSNLIGNIFYDNGQYRKAIEKYKESLEITVKILEGVEEQEKEESELNEQERIKEGFVYSGWKAEKDFLIDDINNRKLQLCMAMRANLKVTTAPITDLRTEWKEVLNLQTSVLQHYIQTSSNFLQLIRLLIDMSISFQSLQYFHSAIEILNIVHDELEKLDQSSPEFIDIDIARLKRIGVNLQDSLTTTSSFFNVTDITYQKDVLKQFMYYRKGIIFKEQDKFQESAASFTLAIERGEYYDPEIRTLCIEELNRMMNKFSIKTGIDELKRMHHNIKYSKKSIVFILSYKINSNPKLNKKLIKFVNKEIGQKRDQFGVVCMNSKIKNILDVAPRDMPEVDLEHLLFQIAARADGEELDHIYDLIMCGFNCFPVDTLDKHIVAFVGPSDADVGASYLKDLEEITARKIQIIVIFIETLVDSDFRNFLENNDCKIFICDKISQLNEILEEVKSLLFGRSLI</sequence>
<evidence type="ECO:0000313" key="10">
    <source>
        <dbReference type="Proteomes" id="UP001162131"/>
    </source>
</evidence>
<accession>A0AAU9JGQ0</accession>
<evidence type="ECO:0000313" key="9">
    <source>
        <dbReference type="EMBL" id="CAG9323295.1"/>
    </source>
</evidence>
<evidence type="ECO:0000256" key="7">
    <source>
        <dbReference type="PROSITE-ProRule" id="PRU00339"/>
    </source>
</evidence>
<organism evidence="9 10">
    <name type="scientific">Blepharisma stoltei</name>
    <dbReference type="NCBI Taxonomy" id="1481888"/>
    <lineage>
        <taxon>Eukaryota</taxon>
        <taxon>Sar</taxon>
        <taxon>Alveolata</taxon>
        <taxon>Ciliophora</taxon>
        <taxon>Postciliodesmatophora</taxon>
        <taxon>Heterotrichea</taxon>
        <taxon>Heterotrichida</taxon>
        <taxon>Blepharismidae</taxon>
        <taxon>Blepharisma</taxon>
    </lineage>
</organism>
<keyword evidence="6" id="KW-0496">Mitochondrion</keyword>
<comment type="subcellular location">
    <subcellularLocation>
        <location evidence="1">Mitochondrion</location>
    </subcellularLocation>
</comment>
<evidence type="ECO:0000256" key="3">
    <source>
        <dbReference type="ARBA" id="ARBA00022737"/>
    </source>
</evidence>
<dbReference type="GO" id="GO:0005743">
    <property type="term" value="C:mitochondrial inner membrane"/>
    <property type="evidence" value="ECO:0007669"/>
    <property type="project" value="TreeGrafter"/>
</dbReference>
<dbReference type="EMBL" id="CAJZBQ010000033">
    <property type="protein sequence ID" value="CAG9323295.1"/>
    <property type="molecule type" value="Genomic_DNA"/>
</dbReference>
<keyword evidence="5" id="KW-0809">Transit peptide</keyword>
<dbReference type="PANTHER" id="PTHR13143:SF6">
    <property type="entry name" value="TETRATRICOPEPTIDE REPEAT PROTEIN 19, MITOCHONDRIAL"/>
    <property type="match status" value="1"/>
</dbReference>
<dbReference type="Gene3D" id="1.25.40.10">
    <property type="entry name" value="Tetratricopeptide repeat domain"/>
    <property type="match status" value="1"/>
</dbReference>
<dbReference type="SUPFAM" id="SSF48452">
    <property type="entry name" value="TPR-like"/>
    <property type="match status" value="1"/>
</dbReference>
<feature type="repeat" description="TPR" evidence="7">
    <location>
        <begin position="490"/>
        <end position="523"/>
    </location>
</feature>
<feature type="transmembrane region" description="Helical" evidence="8">
    <location>
        <begin position="21"/>
        <end position="40"/>
    </location>
</feature>
<keyword evidence="8" id="KW-0812">Transmembrane</keyword>
<evidence type="ECO:0000256" key="4">
    <source>
        <dbReference type="ARBA" id="ARBA00022803"/>
    </source>
</evidence>
<dbReference type="PANTHER" id="PTHR13143">
    <property type="entry name" value="TETRATRICOPEPTIDE REPEAT PROTEIN 19"/>
    <property type="match status" value="1"/>
</dbReference>
<dbReference type="InterPro" id="IPR011990">
    <property type="entry name" value="TPR-like_helical_dom_sf"/>
</dbReference>